<dbReference type="OrthoDB" id="9803017at2"/>
<evidence type="ECO:0000256" key="1">
    <source>
        <dbReference type="ARBA" id="ARBA00022603"/>
    </source>
</evidence>
<keyword evidence="1 4" id="KW-0489">Methyltransferase</keyword>
<dbReference type="Proteomes" id="UP000184389">
    <property type="component" value="Unassembled WGS sequence"/>
</dbReference>
<dbReference type="CDD" id="cd02440">
    <property type="entry name" value="AdoMet_MTases"/>
    <property type="match status" value="1"/>
</dbReference>
<dbReference type="InterPro" id="IPR029063">
    <property type="entry name" value="SAM-dependent_MTases_sf"/>
</dbReference>
<reference evidence="4 5" key="1">
    <citation type="submission" date="2016-11" db="EMBL/GenBank/DDBJ databases">
        <authorList>
            <person name="Jaros S."/>
            <person name="Januszkiewicz K."/>
            <person name="Wedrychowicz H."/>
        </authorList>
    </citation>
    <scope>NUCLEOTIDE SEQUENCE [LARGE SCALE GENOMIC DNA]</scope>
    <source>
        <strain evidence="4 5">DSM 13106</strain>
    </source>
</reference>
<proteinExistence type="predicted"/>
<dbReference type="AlphaFoldDB" id="A0A1M5XXL4"/>
<dbReference type="SUPFAM" id="SSF53335">
    <property type="entry name" value="S-adenosyl-L-methionine-dependent methyltransferases"/>
    <property type="match status" value="1"/>
</dbReference>
<dbReference type="Gene3D" id="3.40.50.150">
    <property type="entry name" value="Vaccinia Virus protein VP39"/>
    <property type="match status" value="1"/>
</dbReference>
<keyword evidence="2 4" id="KW-0808">Transferase</keyword>
<keyword evidence="5" id="KW-1185">Reference proteome</keyword>
<dbReference type="PANTHER" id="PTHR43542:SF1">
    <property type="entry name" value="METHYLTRANSFERASE"/>
    <property type="match status" value="1"/>
</dbReference>
<evidence type="ECO:0000256" key="2">
    <source>
        <dbReference type="ARBA" id="ARBA00022679"/>
    </source>
</evidence>
<dbReference type="STRING" id="1123281.SAMN02745180_01884"/>
<evidence type="ECO:0000313" key="5">
    <source>
        <dbReference type="Proteomes" id="UP000184389"/>
    </source>
</evidence>
<evidence type="ECO:0000313" key="4">
    <source>
        <dbReference type="EMBL" id="SHI04547.1"/>
    </source>
</evidence>
<dbReference type="GO" id="GO:0008168">
    <property type="term" value="F:methyltransferase activity"/>
    <property type="evidence" value="ECO:0007669"/>
    <property type="project" value="UniProtKB-KW"/>
</dbReference>
<name>A0A1M5XXL4_9FIRM</name>
<dbReference type="InterPro" id="IPR004398">
    <property type="entry name" value="RNA_MeTrfase_RsmD"/>
</dbReference>
<protein>
    <submittedName>
        <fullName evidence="4">16S rRNA (Guanine(966)-N(2))-methyltransferase RsmD</fullName>
    </submittedName>
</protein>
<dbReference type="Pfam" id="PF03602">
    <property type="entry name" value="Cons_hypoth95"/>
    <property type="match status" value="1"/>
</dbReference>
<dbReference type="GO" id="GO:0031167">
    <property type="term" value="P:rRNA methylation"/>
    <property type="evidence" value="ECO:0007669"/>
    <property type="project" value="InterPro"/>
</dbReference>
<dbReference type="PIRSF" id="PIRSF004553">
    <property type="entry name" value="CHP00095"/>
    <property type="match status" value="1"/>
</dbReference>
<gene>
    <name evidence="4" type="ORF">SAMN02745180_01884</name>
</gene>
<feature type="region of interest" description="Disordered" evidence="3">
    <location>
        <begin position="1"/>
        <end position="23"/>
    </location>
</feature>
<organism evidence="4 5">
    <name type="scientific">Sporanaerobacter acetigenes DSM 13106</name>
    <dbReference type="NCBI Taxonomy" id="1123281"/>
    <lineage>
        <taxon>Bacteria</taxon>
        <taxon>Bacillati</taxon>
        <taxon>Bacillota</taxon>
        <taxon>Tissierellia</taxon>
        <taxon>Tissierellales</taxon>
        <taxon>Sporanaerobacteraceae</taxon>
        <taxon>Sporanaerobacter</taxon>
    </lineage>
</organism>
<dbReference type="EMBL" id="FQXR01000008">
    <property type="protein sequence ID" value="SHI04547.1"/>
    <property type="molecule type" value="Genomic_DNA"/>
</dbReference>
<accession>A0A1M5XXL4</accession>
<evidence type="ECO:0000256" key="3">
    <source>
        <dbReference type="SAM" id="MobiDB-lite"/>
    </source>
</evidence>
<sequence>MRIISGSKKGYKLKSPKGLDTRPTQDRIKESLFNILGDIRVEAKVLDLFAGSGGIGIEFLSRGANECYFIDNSLSSIKIINENLYETNLKSKSYVYKNDVFKAIKILGKKNIQFGYIFMDPPYEKGLILETLKIVCENNILEDKGIIIGEHESKLLIDKSVLCLNEVDKRFYGDKAITFYMKKQN</sequence>
<dbReference type="NCBIfam" id="TIGR00095">
    <property type="entry name" value="16S rRNA (guanine(966)-N(2))-methyltransferase RsmD"/>
    <property type="match status" value="1"/>
</dbReference>
<dbReference type="PANTHER" id="PTHR43542">
    <property type="entry name" value="METHYLTRANSFERASE"/>
    <property type="match status" value="1"/>
</dbReference>